<proteinExistence type="predicted"/>
<dbReference type="Proteomes" id="UP000273154">
    <property type="component" value="Chromosome"/>
</dbReference>
<feature type="domain" description="HTH marR-type" evidence="2">
    <location>
        <begin position="49"/>
        <end position="182"/>
    </location>
</feature>
<reference evidence="4" key="1">
    <citation type="submission" date="2018-11" db="EMBL/GenBank/DDBJ databases">
        <title>Comparative genomics of Parolsenella catena and Libanicoccus massiliensis: Reclassification of Libanicoccus massiliensis as Parolsenella massiliensis comb. nov.</title>
        <authorList>
            <person name="Sakamoto M."/>
            <person name="Ikeyama N."/>
            <person name="Murakami T."/>
            <person name="Mori H."/>
            <person name="Yuki M."/>
            <person name="Ohkuma M."/>
        </authorList>
    </citation>
    <scope>NUCLEOTIDE SEQUENCE [LARGE SCALE GENOMIC DNA]</scope>
    <source>
        <strain evidence="4">JCM 31932</strain>
    </source>
</reference>
<keyword evidence="4" id="KW-1185">Reference proteome</keyword>
<dbReference type="InterPro" id="IPR036390">
    <property type="entry name" value="WH_DNA-bd_sf"/>
</dbReference>
<feature type="region of interest" description="Disordered" evidence="1">
    <location>
        <begin position="1"/>
        <end position="44"/>
    </location>
</feature>
<evidence type="ECO:0000259" key="2">
    <source>
        <dbReference type="PROSITE" id="PS50995"/>
    </source>
</evidence>
<sequence>MTERANGEASMEEPTSPSEDSGFAPCGRIESHPRASTDDPFRPRWMDIADPRERQCAHIVDMLGFCGHYMHVNGGGRSGRAPIICALLKHGDAMPQRELMNMFDLKAGSLSEVLTKIERDGFIERTLDPQDRRQRIVRLTEAGHEQAVLEQRGRERFRAEALACLDADERAQLEDMLHRIKQHWKQIEPDMKGDCACSRN</sequence>
<dbReference type="PANTHER" id="PTHR33164:SF43">
    <property type="entry name" value="HTH-TYPE TRANSCRIPTIONAL REPRESSOR YETL"/>
    <property type="match status" value="1"/>
</dbReference>
<dbReference type="Gene3D" id="1.10.10.10">
    <property type="entry name" value="Winged helix-like DNA-binding domain superfamily/Winged helix DNA-binding domain"/>
    <property type="match status" value="1"/>
</dbReference>
<protein>
    <recommendedName>
        <fullName evidence="2">HTH marR-type domain-containing protein</fullName>
    </recommendedName>
</protein>
<name>A0A3G9K142_9ACTN</name>
<dbReference type="KEGG" id="pcat:Pcatena_05330"/>
<dbReference type="Pfam" id="PF01047">
    <property type="entry name" value="MarR"/>
    <property type="match status" value="1"/>
</dbReference>
<dbReference type="GO" id="GO:0006950">
    <property type="term" value="P:response to stress"/>
    <property type="evidence" value="ECO:0007669"/>
    <property type="project" value="TreeGrafter"/>
</dbReference>
<dbReference type="GO" id="GO:0003700">
    <property type="term" value="F:DNA-binding transcription factor activity"/>
    <property type="evidence" value="ECO:0007669"/>
    <property type="project" value="InterPro"/>
</dbReference>
<dbReference type="SUPFAM" id="SSF46785">
    <property type="entry name" value="Winged helix' DNA-binding domain"/>
    <property type="match status" value="1"/>
</dbReference>
<dbReference type="EMBL" id="AP019367">
    <property type="protein sequence ID" value="BBH49946.1"/>
    <property type="molecule type" value="Genomic_DNA"/>
</dbReference>
<dbReference type="RefSeq" id="WP_232619886.1">
    <property type="nucleotide sequence ID" value="NZ_AP019367.1"/>
</dbReference>
<dbReference type="GeneID" id="88848669"/>
<dbReference type="PRINTS" id="PR00598">
    <property type="entry name" value="HTHMARR"/>
</dbReference>
<evidence type="ECO:0000313" key="3">
    <source>
        <dbReference type="EMBL" id="BBH49946.1"/>
    </source>
</evidence>
<evidence type="ECO:0000313" key="4">
    <source>
        <dbReference type="Proteomes" id="UP000273154"/>
    </source>
</evidence>
<organism evidence="3 4">
    <name type="scientific">Parolsenella catena</name>
    <dbReference type="NCBI Taxonomy" id="2003188"/>
    <lineage>
        <taxon>Bacteria</taxon>
        <taxon>Bacillati</taxon>
        <taxon>Actinomycetota</taxon>
        <taxon>Coriobacteriia</taxon>
        <taxon>Coriobacteriales</taxon>
        <taxon>Atopobiaceae</taxon>
        <taxon>Parolsenella</taxon>
    </lineage>
</organism>
<evidence type="ECO:0000256" key="1">
    <source>
        <dbReference type="SAM" id="MobiDB-lite"/>
    </source>
</evidence>
<feature type="compositionally biased region" description="Basic and acidic residues" evidence="1">
    <location>
        <begin position="29"/>
        <end position="44"/>
    </location>
</feature>
<gene>
    <name evidence="3" type="ORF">Pcatena_05330</name>
</gene>
<dbReference type="SMART" id="SM00347">
    <property type="entry name" value="HTH_MARR"/>
    <property type="match status" value="1"/>
</dbReference>
<dbReference type="AlphaFoldDB" id="A0A3G9K142"/>
<accession>A0A3G9K142</accession>
<dbReference type="InterPro" id="IPR000835">
    <property type="entry name" value="HTH_MarR-typ"/>
</dbReference>
<dbReference type="InterPro" id="IPR039422">
    <property type="entry name" value="MarR/SlyA-like"/>
</dbReference>
<dbReference type="InterPro" id="IPR036388">
    <property type="entry name" value="WH-like_DNA-bd_sf"/>
</dbReference>
<dbReference type="PANTHER" id="PTHR33164">
    <property type="entry name" value="TRANSCRIPTIONAL REGULATOR, MARR FAMILY"/>
    <property type="match status" value="1"/>
</dbReference>
<dbReference type="PROSITE" id="PS50995">
    <property type="entry name" value="HTH_MARR_2"/>
    <property type="match status" value="1"/>
</dbReference>